<evidence type="ECO:0000313" key="3">
    <source>
        <dbReference type="Proteomes" id="UP001159363"/>
    </source>
</evidence>
<feature type="region of interest" description="Disordered" evidence="1">
    <location>
        <begin position="145"/>
        <end position="166"/>
    </location>
</feature>
<comment type="caution">
    <text evidence="2">The sequence shown here is derived from an EMBL/GenBank/DDBJ whole genome shotgun (WGS) entry which is preliminary data.</text>
</comment>
<reference evidence="2 3" key="1">
    <citation type="submission" date="2023-02" db="EMBL/GenBank/DDBJ databases">
        <title>LHISI_Scaffold_Assembly.</title>
        <authorList>
            <person name="Stuart O.P."/>
            <person name="Cleave R."/>
            <person name="Magrath M.J.L."/>
            <person name="Mikheyev A.S."/>
        </authorList>
    </citation>
    <scope>NUCLEOTIDE SEQUENCE [LARGE SCALE GENOMIC DNA]</scope>
    <source>
        <strain evidence="2">Daus_M_001</strain>
        <tissue evidence="2">Leg muscle</tissue>
    </source>
</reference>
<dbReference type="EMBL" id="JARBHB010000014">
    <property type="protein sequence ID" value="KAJ8868764.1"/>
    <property type="molecule type" value="Genomic_DNA"/>
</dbReference>
<dbReference type="Proteomes" id="UP001159363">
    <property type="component" value="Chromosome 13"/>
</dbReference>
<protein>
    <submittedName>
        <fullName evidence="2">Uncharacterized protein</fullName>
    </submittedName>
</protein>
<feature type="compositionally biased region" description="Low complexity" evidence="1">
    <location>
        <begin position="56"/>
        <end position="67"/>
    </location>
</feature>
<name>A0ABQ9G8L0_9NEOP</name>
<gene>
    <name evidence="2" type="ORF">PR048_030304</name>
</gene>
<evidence type="ECO:0000313" key="2">
    <source>
        <dbReference type="EMBL" id="KAJ8868764.1"/>
    </source>
</evidence>
<proteinExistence type="predicted"/>
<keyword evidence="3" id="KW-1185">Reference proteome</keyword>
<evidence type="ECO:0000256" key="1">
    <source>
        <dbReference type="SAM" id="MobiDB-lite"/>
    </source>
</evidence>
<organism evidence="2 3">
    <name type="scientific">Dryococelus australis</name>
    <dbReference type="NCBI Taxonomy" id="614101"/>
    <lineage>
        <taxon>Eukaryota</taxon>
        <taxon>Metazoa</taxon>
        <taxon>Ecdysozoa</taxon>
        <taxon>Arthropoda</taxon>
        <taxon>Hexapoda</taxon>
        <taxon>Insecta</taxon>
        <taxon>Pterygota</taxon>
        <taxon>Neoptera</taxon>
        <taxon>Polyneoptera</taxon>
        <taxon>Phasmatodea</taxon>
        <taxon>Verophasmatodea</taxon>
        <taxon>Anareolatae</taxon>
        <taxon>Phasmatidae</taxon>
        <taxon>Eurycanthinae</taxon>
        <taxon>Dryococelus</taxon>
    </lineage>
</organism>
<accession>A0ABQ9G8L0</accession>
<sequence>MMPLAPTPIVAVPSKPKIGFSIDSIVGGGGGGSPAAPPRSPDCDVVTTDSPPPSPASSSSPPAAYRAAAASPPPMVVRPSALPPPFAQEAGGGPLKALYLPEPMVHHPHVHAHAHHHQQLQALAAAAAAQHFGLAAAALQGGGPGAAGFPPAPGGGHHLQPHHPPPRDTYPLYPWLLSRHGRIFPHRFPAASGDASVDLFQTKSVQGIVGGSASVDLFQTKSVQGIVGGSASAVAGYAVRMQVDLTQGDFKSARFTANSIHLHVTSAARIKSSLLECRVARWPHLQQATDPERKVSASCWWASVRGPRAATKSLLPAERNEATRRCVLTRSCAEDEVDRPRWLRTTNLRFPTLNCFSANTSSMKTNERSTSYLVYEHDATLIQTCEPKIVIPPNYGHWGILNISRNSVNAHFCSLRCNDAIRLLMGKRHDEDTFKYAMVQKQRPLHKIPFPNAPVLTGKECLQWAAFMLKKRNFVAVTLMWVYPFADGLRGVLEQALCLTGYHVLLKIPHRLGCQLGSKLPCADWRTVLGRVMLASCAIFLACAAEATDSELQCQILSPDCVIISDFLDCPSLWLRICSYPRQKISSCRRHFGYTRRNSRGRTLARPPRTAQRRSLRAHRTFSRCETGAGPIPLAGHAEDTQLRMSDTPSPPLLTPGNQLHALWDSSKSDQNIYSQCFGTAAERSLLAEQCFDTAEGGHSPRSQDQVAASCRVPSPNCSCLPRPGVGGAAMAERLACLPPTKVSRVQSPARITRFSHAGIVPDDVAGRRVFSGVSPFPPPFIPAPLHTHLNHPHRLSRPRC</sequence>
<feature type="region of interest" description="Disordered" evidence="1">
    <location>
        <begin position="21"/>
        <end position="67"/>
    </location>
</feature>